<dbReference type="RefSeq" id="WP_038265234.1">
    <property type="nucleotide sequence ID" value="NZ_AYXY01000019.1"/>
</dbReference>
<dbReference type="eggNOG" id="COG2755">
    <property type="taxonomic scope" value="Bacteria"/>
</dbReference>
<proteinExistence type="predicted"/>
<dbReference type="GO" id="GO:0016788">
    <property type="term" value="F:hydrolase activity, acting on ester bonds"/>
    <property type="evidence" value="ECO:0007669"/>
    <property type="project" value="UniProtKB-ARBA"/>
</dbReference>
<evidence type="ECO:0000313" key="4">
    <source>
        <dbReference type="Proteomes" id="UP000018850"/>
    </source>
</evidence>
<gene>
    <name evidence="3" type="ORF">P278_10150</name>
</gene>
<dbReference type="InterPro" id="IPR013830">
    <property type="entry name" value="SGNH_hydro"/>
</dbReference>
<dbReference type="Pfam" id="PF14607">
    <property type="entry name" value="GxDLY"/>
    <property type="match status" value="1"/>
</dbReference>
<dbReference type="Proteomes" id="UP000018850">
    <property type="component" value="Unassembled WGS sequence"/>
</dbReference>
<dbReference type="STRING" id="376730.SAMN04487906_2394"/>
<feature type="domain" description="SGNH hydrolase-type esterase" evidence="1">
    <location>
        <begin position="180"/>
        <end position="361"/>
    </location>
</feature>
<dbReference type="InterPro" id="IPR032740">
    <property type="entry name" value="GxDLY"/>
</dbReference>
<evidence type="ECO:0008006" key="5">
    <source>
        <dbReference type="Google" id="ProtNLM"/>
    </source>
</evidence>
<dbReference type="SUPFAM" id="SSF52266">
    <property type="entry name" value="SGNH hydrolase"/>
    <property type="match status" value="1"/>
</dbReference>
<evidence type="ECO:0000259" key="2">
    <source>
        <dbReference type="Pfam" id="PF14607"/>
    </source>
</evidence>
<dbReference type="Gene3D" id="3.40.50.1110">
    <property type="entry name" value="SGNH hydrolase"/>
    <property type="match status" value="1"/>
</dbReference>
<reference evidence="4" key="1">
    <citation type="submission" date="2013-11" db="EMBL/GenBank/DDBJ databases">
        <title>Draft genome sequence from a member of Zhouia, isolated tidal flat.</title>
        <authorList>
            <person name="Jin H."/>
            <person name="Jeon C.O."/>
        </authorList>
    </citation>
    <scope>NUCLEOTIDE SEQUENCE [LARGE SCALE GENOMIC DNA]</scope>
    <source>
        <strain evidence="4">AD3</strain>
    </source>
</reference>
<dbReference type="InterPro" id="IPR036514">
    <property type="entry name" value="SGNH_hydro_sf"/>
</dbReference>
<sequence length="365" mass="41250">MKSKFFLFLVVVGAFCGQMPLVFSQAGYTWKDGREFKIFGQLDDTNISYYKRLPDTLERHLRAPLWKLSEQASGLYIKFKTNTSSVSISYQVENPIAFPHMPSTGVSGVDLYAKSGDTWQWVRGKFSFKDTISYHFKGISSDEERMYRLYLPLYNQIKWLKVGVDSNAVFQAIVKKSSTNPIIIYGTSIAQGACASRAGMAWTNILERTIDLPIINLGFSGNGRLEDPVINYIKRFDASMFIFDCMPNFTSGQGLNPKQARIRLKKAVLEIRSKHVETPILLVEHAGYSDAILQTGRKTIYENLNREVVATFKELQSQGIKNLYLLSREEIGLGGNSFVDGTHPNDLGMYEYASAYGKKIKNILD</sequence>
<evidence type="ECO:0000313" key="3">
    <source>
        <dbReference type="EMBL" id="ETN95293.1"/>
    </source>
</evidence>
<dbReference type="Gene3D" id="2.60.120.260">
    <property type="entry name" value="Galactose-binding domain-like"/>
    <property type="match status" value="1"/>
</dbReference>
<dbReference type="Pfam" id="PF14606">
    <property type="entry name" value="Lipase_GDSL_3"/>
    <property type="match status" value="1"/>
</dbReference>
<organism evidence="3 4">
    <name type="scientific">Zhouia amylolytica AD3</name>
    <dbReference type="NCBI Taxonomy" id="1286632"/>
    <lineage>
        <taxon>Bacteria</taxon>
        <taxon>Pseudomonadati</taxon>
        <taxon>Bacteroidota</taxon>
        <taxon>Flavobacteriia</taxon>
        <taxon>Flavobacteriales</taxon>
        <taxon>Flavobacteriaceae</taxon>
        <taxon>Zhouia</taxon>
    </lineage>
</organism>
<keyword evidence="4" id="KW-1185">Reference proteome</keyword>
<name>W2UMS7_9FLAO</name>
<feature type="domain" description="SGNH hydrolase-type esterase N-terminal" evidence="2">
    <location>
        <begin position="29"/>
        <end position="170"/>
    </location>
</feature>
<reference evidence="3 4" key="2">
    <citation type="journal article" date="2016" name="Genome Announc.">
        <title>Draft Genome Sequence of Zhouia amylolytica AD3, Isolated from Tidal Flat Sediment.</title>
        <authorList>
            <person name="Jia B."/>
            <person name="Jin H.M."/>
            <person name="Lee H.J."/>
            <person name="Jeon C.O."/>
        </authorList>
    </citation>
    <scope>NUCLEOTIDE SEQUENCE [LARGE SCALE GENOMIC DNA]</scope>
    <source>
        <strain evidence="3 4">AD3</strain>
    </source>
</reference>
<protein>
    <recommendedName>
        <fullName evidence="5">Hydrolase lipoprotein</fullName>
    </recommendedName>
</protein>
<accession>W2UMS7</accession>
<dbReference type="AlphaFoldDB" id="W2UMS7"/>
<dbReference type="EMBL" id="AYXY01000019">
    <property type="protein sequence ID" value="ETN95293.1"/>
    <property type="molecule type" value="Genomic_DNA"/>
</dbReference>
<evidence type="ECO:0000259" key="1">
    <source>
        <dbReference type="Pfam" id="PF14606"/>
    </source>
</evidence>
<comment type="caution">
    <text evidence="3">The sequence shown here is derived from an EMBL/GenBank/DDBJ whole genome shotgun (WGS) entry which is preliminary data.</text>
</comment>